<dbReference type="GO" id="GO:0016787">
    <property type="term" value="F:hydrolase activity"/>
    <property type="evidence" value="ECO:0007669"/>
    <property type="project" value="UniProtKB-KW"/>
</dbReference>
<gene>
    <name evidence="3" type="ORF">J0911_01330</name>
</gene>
<dbReference type="Proteomes" id="UP000664617">
    <property type="component" value="Unassembled WGS sequence"/>
</dbReference>
<sequence length="251" mass="27142">MHLTHDTTGSGPDVLLLHAGVADSRMWGPQRTALAEHHRVTTCDLRGYGDTPLTGEPYSDADDVRRLLQTLKAPVTIIGSSAGGHVALQVASGWPELVDRLVLLNPAYPLPATRSLERFARREDVLLSADDIEGATELNVATWVGPEAAEEARELVRTMQRHAFEVQLGVGDTVNQLPGPDTDLARVTARTLVVSGGQDLDHFREVAGHVVARIDGARHVQLGWAGHLPSLERPDEITELITAFLDDRSAG</sequence>
<proteinExistence type="predicted"/>
<dbReference type="InterPro" id="IPR050266">
    <property type="entry name" value="AB_hydrolase_sf"/>
</dbReference>
<reference evidence="3 4" key="1">
    <citation type="submission" date="2021-03" db="EMBL/GenBank/DDBJ databases">
        <authorList>
            <person name="Xin L."/>
        </authorList>
    </citation>
    <scope>NUCLEOTIDE SEQUENCE [LARGE SCALE GENOMIC DNA]</scope>
    <source>
        <strain evidence="3 4">XHU 5031</strain>
    </source>
</reference>
<evidence type="ECO:0000256" key="1">
    <source>
        <dbReference type="ARBA" id="ARBA00022801"/>
    </source>
</evidence>
<organism evidence="3 4">
    <name type="scientific">Myceligenerans salitolerans</name>
    <dbReference type="NCBI Taxonomy" id="1230528"/>
    <lineage>
        <taxon>Bacteria</taxon>
        <taxon>Bacillati</taxon>
        <taxon>Actinomycetota</taxon>
        <taxon>Actinomycetes</taxon>
        <taxon>Micrococcales</taxon>
        <taxon>Promicromonosporaceae</taxon>
        <taxon>Myceligenerans</taxon>
    </lineage>
</organism>
<dbReference type="InterPro" id="IPR029058">
    <property type="entry name" value="AB_hydrolase_fold"/>
</dbReference>
<keyword evidence="1 3" id="KW-0378">Hydrolase</keyword>
<reference evidence="4" key="2">
    <citation type="submission" date="2023-07" db="EMBL/GenBank/DDBJ databases">
        <title>Myceligenerans salitolerans sp. nov., a halotolerant actinomycete isolated from a salt lake in Xinjiang, China.</title>
        <authorList>
            <person name="Guan T."/>
        </authorList>
    </citation>
    <scope>NUCLEOTIDE SEQUENCE [LARGE SCALE GENOMIC DNA]</scope>
    <source>
        <strain evidence="4">XHU 5031</strain>
    </source>
</reference>
<protein>
    <submittedName>
        <fullName evidence="3">Alpha/beta fold hydrolase</fullName>
    </submittedName>
</protein>
<evidence type="ECO:0000259" key="2">
    <source>
        <dbReference type="Pfam" id="PF12697"/>
    </source>
</evidence>
<evidence type="ECO:0000313" key="4">
    <source>
        <dbReference type="Proteomes" id="UP000664617"/>
    </source>
</evidence>
<comment type="caution">
    <text evidence="3">The sequence shown here is derived from an EMBL/GenBank/DDBJ whole genome shotgun (WGS) entry which is preliminary data.</text>
</comment>
<dbReference type="SUPFAM" id="SSF53474">
    <property type="entry name" value="alpha/beta-Hydrolases"/>
    <property type="match status" value="1"/>
</dbReference>
<dbReference type="InterPro" id="IPR000073">
    <property type="entry name" value="AB_hydrolase_1"/>
</dbReference>
<name>A0ABS3I3T9_9MICO</name>
<dbReference type="Pfam" id="PF12697">
    <property type="entry name" value="Abhydrolase_6"/>
    <property type="match status" value="1"/>
</dbReference>
<dbReference type="PANTHER" id="PTHR43798:SF31">
    <property type="entry name" value="AB HYDROLASE SUPERFAMILY PROTEIN YCLE"/>
    <property type="match status" value="1"/>
</dbReference>
<dbReference type="EMBL" id="JAFMPK010000009">
    <property type="protein sequence ID" value="MBO0607669.1"/>
    <property type="molecule type" value="Genomic_DNA"/>
</dbReference>
<dbReference type="Gene3D" id="3.40.50.1820">
    <property type="entry name" value="alpha/beta hydrolase"/>
    <property type="match status" value="1"/>
</dbReference>
<evidence type="ECO:0000313" key="3">
    <source>
        <dbReference type="EMBL" id="MBO0607669.1"/>
    </source>
</evidence>
<keyword evidence="4" id="KW-1185">Reference proteome</keyword>
<dbReference type="RefSeq" id="WP_207273586.1">
    <property type="nucleotide sequence ID" value="NZ_JAFMPK010000009.1"/>
</dbReference>
<feature type="domain" description="AB hydrolase-1" evidence="2">
    <location>
        <begin position="14"/>
        <end position="238"/>
    </location>
</feature>
<dbReference type="PANTHER" id="PTHR43798">
    <property type="entry name" value="MONOACYLGLYCEROL LIPASE"/>
    <property type="match status" value="1"/>
</dbReference>
<accession>A0ABS3I3T9</accession>